<reference evidence="7" key="1">
    <citation type="submission" date="2020-06" db="EMBL/GenBank/DDBJ databases">
        <authorList>
            <consortium name="Plant Systems Biology data submission"/>
        </authorList>
    </citation>
    <scope>NUCLEOTIDE SEQUENCE</scope>
    <source>
        <strain evidence="7">D6</strain>
    </source>
</reference>
<dbReference type="GO" id="GO:0004252">
    <property type="term" value="F:serine-type endopeptidase activity"/>
    <property type="evidence" value="ECO:0007669"/>
    <property type="project" value="InterPro"/>
</dbReference>
<dbReference type="InterPro" id="IPR001254">
    <property type="entry name" value="Trypsin_dom"/>
</dbReference>
<dbReference type="OrthoDB" id="104223at2759"/>
<protein>
    <submittedName>
        <fullName evidence="7">Plasminogen</fullName>
    </submittedName>
</protein>
<dbReference type="InterPro" id="IPR043504">
    <property type="entry name" value="Peptidase_S1_PA_chymotrypsin"/>
</dbReference>
<keyword evidence="8" id="KW-1185">Reference proteome</keyword>
<sequence>MGRTAPSILLLLVFLLVALPEASSRGFFRSNDDQDDNDLVGEGQGIVGGSKAEDSEFPWFAAFVPLVQCGGTLIAPDRVLTAAHCIQRGAPTNVRIGPTTLSNGENIAVTCGMYHPDYRVGASGDLFNDVAVLKLSTSSSATPIKLNSNLNYPSTSGSPLQVVGFGATKEGGSTSNVLKKLGTYFQTIESCQGNYGNVEFGTHVCGNVDNEGDCQGDSGGPLFDATETQIGIVSYGIGCARPSEDVYAGVAKYHDWIQEQINNDECNVQASCGFLASFFGCLDRARDFVLGSIF</sequence>
<keyword evidence="4" id="KW-0325">Glycoprotein</keyword>
<evidence type="ECO:0000256" key="4">
    <source>
        <dbReference type="ARBA" id="ARBA00023180"/>
    </source>
</evidence>
<keyword evidence="2" id="KW-0843">Virulence</keyword>
<evidence type="ECO:0000256" key="3">
    <source>
        <dbReference type="ARBA" id="ARBA00023157"/>
    </source>
</evidence>
<organism evidence="7 8">
    <name type="scientific">Seminavis robusta</name>
    <dbReference type="NCBI Taxonomy" id="568900"/>
    <lineage>
        <taxon>Eukaryota</taxon>
        <taxon>Sar</taxon>
        <taxon>Stramenopiles</taxon>
        <taxon>Ochrophyta</taxon>
        <taxon>Bacillariophyta</taxon>
        <taxon>Bacillariophyceae</taxon>
        <taxon>Bacillariophycidae</taxon>
        <taxon>Naviculales</taxon>
        <taxon>Naviculaceae</taxon>
        <taxon>Seminavis</taxon>
    </lineage>
</organism>
<evidence type="ECO:0000256" key="2">
    <source>
        <dbReference type="ARBA" id="ARBA00023026"/>
    </source>
</evidence>
<dbReference type="SUPFAM" id="SSF50494">
    <property type="entry name" value="Trypsin-like serine proteases"/>
    <property type="match status" value="1"/>
</dbReference>
<dbReference type="Gene3D" id="2.40.10.10">
    <property type="entry name" value="Trypsin-like serine proteases"/>
    <property type="match status" value="1"/>
</dbReference>
<feature type="chain" id="PRO_5040412866" evidence="5">
    <location>
        <begin position="25"/>
        <end position="294"/>
    </location>
</feature>
<evidence type="ECO:0000256" key="5">
    <source>
        <dbReference type="SAM" id="SignalP"/>
    </source>
</evidence>
<gene>
    <name evidence="7" type="ORF">SEMRO_254_G100080.1</name>
</gene>
<proteinExistence type="inferred from homology"/>
<feature type="signal peptide" evidence="5">
    <location>
        <begin position="1"/>
        <end position="24"/>
    </location>
</feature>
<dbReference type="PANTHER" id="PTHR24276:SF98">
    <property type="entry name" value="FI18310P1-RELATED"/>
    <property type="match status" value="1"/>
</dbReference>
<accession>A0A9N8DPW4</accession>
<dbReference type="PANTHER" id="PTHR24276">
    <property type="entry name" value="POLYSERASE-RELATED"/>
    <property type="match status" value="1"/>
</dbReference>
<feature type="domain" description="Peptidase S1" evidence="6">
    <location>
        <begin position="46"/>
        <end position="262"/>
    </location>
</feature>
<comment type="similarity">
    <text evidence="1">Belongs to the peptidase S1 family.</text>
</comment>
<dbReference type="PROSITE" id="PS50240">
    <property type="entry name" value="TRYPSIN_DOM"/>
    <property type="match status" value="1"/>
</dbReference>
<dbReference type="Pfam" id="PF00089">
    <property type="entry name" value="Trypsin"/>
    <property type="match status" value="1"/>
</dbReference>
<dbReference type="EMBL" id="CAICTM010000253">
    <property type="protein sequence ID" value="CAB9506100.1"/>
    <property type="molecule type" value="Genomic_DNA"/>
</dbReference>
<evidence type="ECO:0000256" key="1">
    <source>
        <dbReference type="ARBA" id="ARBA00007664"/>
    </source>
</evidence>
<dbReference type="InterPro" id="IPR050430">
    <property type="entry name" value="Peptidase_S1"/>
</dbReference>
<evidence type="ECO:0000313" key="7">
    <source>
        <dbReference type="EMBL" id="CAB9506100.1"/>
    </source>
</evidence>
<keyword evidence="3" id="KW-1015">Disulfide bond</keyword>
<dbReference type="InterPro" id="IPR009003">
    <property type="entry name" value="Peptidase_S1_PA"/>
</dbReference>
<dbReference type="PRINTS" id="PR00722">
    <property type="entry name" value="CHYMOTRYPSIN"/>
</dbReference>
<dbReference type="Proteomes" id="UP001153069">
    <property type="component" value="Unassembled WGS sequence"/>
</dbReference>
<comment type="caution">
    <text evidence="7">The sequence shown here is derived from an EMBL/GenBank/DDBJ whole genome shotgun (WGS) entry which is preliminary data.</text>
</comment>
<name>A0A9N8DPW4_9STRA</name>
<keyword evidence="5" id="KW-0732">Signal</keyword>
<evidence type="ECO:0000313" key="8">
    <source>
        <dbReference type="Proteomes" id="UP001153069"/>
    </source>
</evidence>
<evidence type="ECO:0000259" key="6">
    <source>
        <dbReference type="PROSITE" id="PS50240"/>
    </source>
</evidence>
<dbReference type="InterPro" id="IPR001314">
    <property type="entry name" value="Peptidase_S1A"/>
</dbReference>
<dbReference type="GO" id="GO:0006508">
    <property type="term" value="P:proteolysis"/>
    <property type="evidence" value="ECO:0007669"/>
    <property type="project" value="InterPro"/>
</dbReference>
<dbReference type="AlphaFoldDB" id="A0A9N8DPW4"/>
<dbReference type="CDD" id="cd00190">
    <property type="entry name" value="Tryp_SPc"/>
    <property type="match status" value="1"/>
</dbReference>
<dbReference type="InterPro" id="IPR018114">
    <property type="entry name" value="TRYPSIN_HIS"/>
</dbReference>
<dbReference type="PROSITE" id="PS00134">
    <property type="entry name" value="TRYPSIN_HIS"/>
    <property type="match status" value="1"/>
</dbReference>
<dbReference type="SMART" id="SM00020">
    <property type="entry name" value="Tryp_SPc"/>
    <property type="match status" value="1"/>
</dbReference>